<evidence type="ECO:0000259" key="1">
    <source>
        <dbReference type="Pfam" id="PF05050"/>
    </source>
</evidence>
<proteinExistence type="predicted"/>
<evidence type="ECO:0000313" key="2">
    <source>
        <dbReference type="EMBL" id="KAL3874434.1"/>
    </source>
</evidence>
<dbReference type="PANTHER" id="PTHR34203">
    <property type="entry name" value="METHYLTRANSFERASE, FKBM FAMILY PROTEIN"/>
    <property type="match status" value="1"/>
</dbReference>
<dbReference type="InterPro" id="IPR006342">
    <property type="entry name" value="FkbM_mtfrase"/>
</dbReference>
<comment type="caution">
    <text evidence="2">The sequence shown here is derived from an EMBL/GenBank/DDBJ whole genome shotgun (WGS) entry which is preliminary data.</text>
</comment>
<dbReference type="Pfam" id="PF05050">
    <property type="entry name" value="Methyltransf_21"/>
    <property type="match status" value="1"/>
</dbReference>
<name>A0ABD3WKF8_SINWO</name>
<dbReference type="SUPFAM" id="SSF53335">
    <property type="entry name" value="S-adenosyl-L-methionine-dependent methyltransferases"/>
    <property type="match status" value="1"/>
</dbReference>
<dbReference type="Gene3D" id="3.40.50.150">
    <property type="entry name" value="Vaccinia Virus protein VP39"/>
    <property type="match status" value="1"/>
</dbReference>
<gene>
    <name evidence="2" type="ORF">ACJMK2_037446</name>
</gene>
<protein>
    <recommendedName>
        <fullName evidence="1">Methyltransferase FkbM domain-containing protein</fullName>
    </recommendedName>
</protein>
<dbReference type="NCBIfam" id="TIGR01444">
    <property type="entry name" value="fkbM_fam"/>
    <property type="match status" value="1"/>
</dbReference>
<dbReference type="AlphaFoldDB" id="A0ABD3WKF8"/>
<sequence length="321" mass="36737">MGRNKVRYLATFLFAYALSGLLTGTWTPAITLIDYCKKKPIILCVQSKTEPYFAICPFQKEEDLFVSGSIRDTGIWDSDLTHLLKVALSLYKEAMLVDLGAFIGYFTLYAGALHHDVLAVEPFNSSFKRLSQGLRLNDFSATIKILNKAVSNKRSYVHMGKNQKLNLGNMQVNSETDTDDLENALKNEMIETVTMNDLLEYIHTKQAIIKMDIEGYECKAMEMSTAFFQEVSVPFIFMEWLIIRNNMNSSETACRWTDAKRLVDYLTGLGYTPFAYHPVFQLLDPSDVLDWEIDDIFWQHKNAKSLIPYINLLRKVGLKIV</sequence>
<dbReference type="InterPro" id="IPR052514">
    <property type="entry name" value="SAM-dependent_MTase"/>
</dbReference>
<dbReference type="InterPro" id="IPR029063">
    <property type="entry name" value="SAM-dependent_MTases_sf"/>
</dbReference>
<dbReference type="PANTHER" id="PTHR34203:SF15">
    <property type="entry name" value="SLL1173 PROTEIN"/>
    <property type="match status" value="1"/>
</dbReference>
<dbReference type="EMBL" id="JBJQND010000006">
    <property type="protein sequence ID" value="KAL3874434.1"/>
    <property type="molecule type" value="Genomic_DNA"/>
</dbReference>
<dbReference type="Proteomes" id="UP001634394">
    <property type="component" value="Unassembled WGS sequence"/>
</dbReference>
<feature type="domain" description="Methyltransferase FkbM" evidence="1">
    <location>
        <begin position="98"/>
        <end position="271"/>
    </location>
</feature>
<reference evidence="2 3" key="1">
    <citation type="submission" date="2024-11" db="EMBL/GenBank/DDBJ databases">
        <title>Chromosome-level genome assembly of the freshwater bivalve Anodonta woodiana.</title>
        <authorList>
            <person name="Chen X."/>
        </authorList>
    </citation>
    <scope>NUCLEOTIDE SEQUENCE [LARGE SCALE GENOMIC DNA]</scope>
    <source>
        <strain evidence="2">MN2024</strain>
        <tissue evidence="2">Gills</tissue>
    </source>
</reference>
<accession>A0ABD3WKF8</accession>
<organism evidence="2 3">
    <name type="scientific">Sinanodonta woodiana</name>
    <name type="common">Chinese pond mussel</name>
    <name type="synonym">Anodonta woodiana</name>
    <dbReference type="NCBI Taxonomy" id="1069815"/>
    <lineage>
        <taxon>Eukaryota</taxon>
        <taxon>Metazoa</taxon>
        <taxon>Spiralia</taxon>
        <taxon>Lophotrochozoa</taxon>
        <taxon>Mollusca</taxon>
        <taxon>Bivalvia</taxon>
        <taxon>Autobranchia</taxon>
        <taxon>Heteroconchia</taxon>
        <taxon>Palaeoheterodonta</taxon>
        <taxon>Unionida</taxon>
        <taxon>Unionoidea</taxon>
        <taxon>Unionidae</taxon>
        <taxon>Unioninae</taxon>
        <taxon>Sinanodonta</taxon>
    </lineage>
</organism>
<evidence type="ECO:0000313" key="3">
    <source>
        <dbReference type="Proteomes" id="UP001634394"/>
    </source>
</evidence>
<keyword evidence="3" id="KW-1185">Reference proteome</keyword>